<dbReference type="AlphaFoldDB" id="A0A816DUM8"/>
<evidence type="ECO:0000313" key="1">
    <source>
        <dbReference type="EMBL" id="CAF1451946.1"/>
    </source>
</evidence>
<dbReference type="EMBL" id="CAJNOH010007198">
    <property type="protein sequence ID" value="CAF1451946.1"/>
    <property type="molecule type" value="Genomic_DNA"/>
</dbReference>
<reference evidence="2" key="1">
    <citation type="submission" date="2021-02" db="EMBL/GenBank/DDBJ databases">
        <authorList>
            <person name="Nowell W R."/>
        </authorList>
    </citation>
    <scope>NUCLEOTIDE SEQUENCE</scope>
</reference>
<protein>
    <submittedName>
        <fullName evidence="2">Uncharacterized protein</fullName>
    </submittedName>
</protein>
<keyword evidence="3" id="KW-1185">Reference proteome</keyword>
<evidence type="ECO:0000313" key="3">
    <source>
        <dbReference type="Proteomes" id="UP000663870"/>
    </source>
</evidence>
<organism evidence="2 3">
    <name type="scientific">Rotaria sordida</name>
    <dbReference type="NCBI Taxonomy" id="392033"/>
    <lineage>
        <taxon>Eukaryota</taxon>
        <taxon>Metazoa</taxon>
        <taxon>Spiralia</taxon>
        <taxon>Gnathifera</taxon>
        <taxon>Rotifera</taxon>
        <taxon>Eurotatoria</taxon>
        <taxon>Bdelloidea</taxon>
        <taxon>Philodinida</taxon>
        <taxon>Philodinidae</taxon>
        <taxon>Rotaria</taxon>
    </lineage>
</organism>
<gene>
    <name evidence="2" type="ORF">JXQ802_LOCUS52953</name>
    <name evidence="1" type="ORF">PYM288_LOCUS36589</name>
</gene>
<dbReference type="EMBL" id="CAJNOL010008840">
    <property type="protein sequence ID" value="CAF1639299.1"/>
    <property type="molecule type" value="Genomic_DNA"/>
</dbReference>
<sequence length="124" mass="13893">MTSYLDVATSKMGNERSDNNVFRESTDSTSVDASIIYNCTINCSVETQINEKLLTASNELYIPARTLYYEIYQLKLTVTIVRLSRLDNSSYAYVKIIRSNITATLVKLGTSLITYGACIIRIPS</sequence>
<comment type="caution">
    <text evidence="2">The sequence shown here is derived from an EMBL/GenBank/DDBJ whole genome shotgun (WGS) entry which is preliminary data.</text>
</comment>
<dbReference type="Proteomes" id="UP000663854">
    <property type="component" value="Unassembled WGS sequence"/>
</dbReference>
<dbReference type="Proteomes" id="UP000663870">
    <property type="component" value="Unassembled WGS sequence"/>
</dbReference>
<proteinExistence type="predicted"/>
<evidence type="ECO:0000313" key="2">
    <source>
        <dbReference type="EMBL" id="CAF1639299.1"/>
    </source>
</evidence>
<accession>A0A816DUM8</accession>
<name>A0A816DUM8_9BILA</name>